<accession>A0ABR1B8L3</accession>
<keyword evidence="3" id="KW-1185">Reference proteome</keyword>
<dbReference type="EMBL" id="JAWJWF010000002">
    <property type="protein sequence ID" value="KAK6638116.1"/>
    <property type="molecule type" value="Genomic_DNA"/>
</dbReference>
<evidence type="ECO:0000256" key="1">
    <source>
        <dbReference type="SAM" id="MobiDB-lite"/>
    </source>
</evidence>
<proteinExistence type="predicted"/>
<reference evidence="2 3" key="1">
    <citation type="submission" date="2023-09" db="EMBL/GenBank/DDBJ databases">
        <title>Genomes of two closely related lineages of the louse Polyplax serrata with different host specificities.</title>
        <authorList>
            <person name="Martinu J."/>
            <person name="Tarabai H."/>
            <person name="Stefka J."/>
            <person name="Hypsa V."/>
        </authorList>
    </citation>
    <scope>NUCLEOTIDE SEQUENCE [LARGE SCALE GENOMIC DNA]</scope>
    <source>
        <strain evidence="2">98ZLc_SE</strain>
    </source>
</reference>
<evidence type="ECO:0000313" key="2">
    <source>
        <dbReference type="EMBL" id="KAK6638116.1"/>
    </source>
</evidence>
<name>A0ABR1B8L3_POLSC</name>
<feature type="region of interest" description="Disordered" evidence="1">
    <location>
        <begin position="90"/>
        <end position="118"/>
    </location>
</feature>
<gene>
    <name evidence="2" type="ORF">RUM44_008541</name>
</gene>
<feature type="region of interest" description="Disordered" evidence="1">
    <location>
        <begin position="23"/>
        <end position="71"/>
    </location>
</feature>
<feature type="compositionally biased region" description="Basic and acidic residues" evidence="1">
    <location>
        <begin position="51"/>
        <end position="68"/>
    </location>
</feature>
<feature type="compositionally biased region" description="Acidic residues" evidence="1">
    <location>
        <begin position="105"/>
        <end position="118"/>
    </location>
</feature>
<dbReference type="Proteomes" id="UP001359485">
    <property type="component" value="Unassembled WGS sequence"/>
</dbReference>
<sequence>MAESTLLIANEYPLRKADICNPASLGRRQQQQQQQQQKQTRSKCSQQTAIERQKGANEDANYRPEVEKKKSKRAQKVVGCCCERDEELRQSRVEEGRRRKNWTDKEDEQEVEEEEEEEAPGAFAFHLLTAKGLLRFEEYIFPYKLFHDQTPSYENVSGVNGYETTVTATRGFCKSFMDSWCHLITQKE</sequence>
<feature type="compositionally biased region" description="Low complexity" evidence="1">
    <location>
        <begin position="28"/>
        <end position="48"/>
    </location>
</feature>
<comment type="caution">
    <text evidence="2">The sequence shown here is derived from an EMBL/GenBank/DDBJ whole genome shotgun (WGS) entry which is preliminary data.</text>
</comment>
<evidence type="ECO:0000313" key="3">
    <source>
        <dbReference type="Proteomes" id="UP001359485"/>
    </source>
</evidence>
<feature type="compositionally biased region" description="Basic and acidic residues" evidence="1">
    <location>
        <begin position="90"/>
        <end position="104"/>
    </location>
</feature>
<protein>
    <submittedName>
        <fullName evidence="2">Uncharacterized protein</fullName>
    </submittedName>
</protein>
<organism evidence="2 3">
    <name type="scientific">Polyplax serrata</name>
    <name type="common">Common mouse louse</name>
    <dbReference type="NCBI Taxonomy" id="468196"/>
    <lineage>
        <taxon>Eukaryota</taxon>
        <taxon>Metazoa</taxon>
        <taxon>Ecdysozoa</taxon>
        <taxon>Arthropoda</taxon>
        <taxon>Hexapoda</taxon>
        <taxon>Insecta</taxon>
        <taxon>Pterygota</taxon>
        <taxon>Neoptera</taxon>
        <taxon>Paraneoptera</taxon>
        <taxon>Psocodea</taxon>
        <taxon>Troctomorpha</taxon>
        <taxon>Phthiraptera</taxon>
        <taxon>Anoplura</taxon>
        <taxon>Polyplacidae</taxon>
        <taxon>Polyplax</taxon>
    </lineage>
</organism>